<gene>
    <name evidence="2" type="ORF">APZ18_13160</name>
</gene>
<evidence type="ECO:0000259" key="1">
    <source>
        <dbReference type="SMART" id="SM00481"/>
    </source>
</evidence>
<dbReference type="InterPro" id="IPR016195">
    <property type="entry name" value="Pol/histidinol_Pase-like"/>
</dbReference>
<dbReference type="Proteomes" id="UP000050833">
    <property type="component" value="Unassembled WGS sequence"/>
</dbReference>
<dbReference type="Gene3D" id="3.20.20.140">
    <property type="entry name" value="Metal-dependent hydrolases"/>
    <property type="match status" value="1"/>
</dbReference>
<protein>
    <recommendedName>
        <fullName evidence="1">Polymerase/histidinol phosphatase N-terminal domain-containing protein</fullName>
    </recommendedName>
</protein>
<reference evidence="2 3" key="1">
    <citation type="submission" date="2015-10" db="EMBL/GenBank/DDBJ databases">
        <title>Butyribacter intestini gen. nov., sp. nov., a butyric acid-producing bacterium of the family Lachnospiraceae isolated from the human faeces.</title>
        <authorList>
            <person name="Zou Y."/>
            <person name="Xue W."/>
            <person name="Luo G."/>
            <person name="Lv M."/>
        </authorList>
    </citation>
    <scope>NUCLEOTIDE SEQUENCE [LARGE SCALE GENOMIC DNA]</scope>
    <source>
        <strain evidence="2 3">TF01-11</strain>
    </source>
</reference>
<dbReference type="RefSeq" id="WP_055945740.1">
    <property type="nucleotide sequence ID" value="NZ_JAQDCV010000003.1"/>
</dbReference>
<organism evidence="2 3">
    <name type="scientific">Butyribacter intestini</name>
    <dbReference type="NCBI Taxonomy" id="1703332"/>
    <lineage>
        <taxon>Bacteria</taxon>
        <taxon>Bacillati</taxon>
        <taxon>Bacillota</taxon>
        <taxon>Clostridia</taxon>
        <taxon>Lachnospirales</taxon>
        <taxon>Lachnospiraceae</taxon>
        <taxon>Butyribacter</taxon>
    </lineage>
</organism>
<dbReference type="Gene3D" id="1.10.150.650">
    <property type="match status" value="1"/>
</dbReference>
<name>A0AAW3JNX4_9FIRM</name>
<dbReference type="InterPro" id="IPR052018">
    <property type="entry name" value="PHP_domain"/>
</dbReference>
<keyword evidence="3" id="KW-1185">Reference proteome</keyword>
<dbReference type="EMBL" id="LLKB01000006">
    <property type="protein sequence ID" value="KQC84255.1"/>
    <property type="molecule type" value="Genomic_DNA"/>
</dbReference>
<dbReference type="PANTHER" id="PTHR42924:SF3">
    <property type="entry name" value="POLYMERASE_HISTIDINOL PHOSPHATASE N-TERMINAL DOMAIN-CONTAINING PROTEIN"/>
    <property type="match status" value="1"/>
</dbReference>
<dbReference type="Pfam" id="PF02811">
    <property type="entry name" value="PHP"/>
    <property type="match status" value="1"/>
</dbReference>
<dbReference type="CDD" id="cd07438">
    <property type="entry name" value="PHP_HisPPase_AMP"/>
    <property type="match status" value="1"/>
</dbReference>
<feature type="domain" description="Polymerase/histidinol phosphatase N-terminal" evidence="1">
    <location>
        <begin position="8"/>
        <end position="75"/>
    </location>
</feature>
<dbReference type="GO" id="GO:0004534">
    <property type="term" value="F:5'-3' RNA exonuclease activity"/>
    <property type="evidence" value="ECO:0007669"/>
    <property type="project" value="TreeGrafter"/>
</dbReference>
<proteinExistence type="predicted"/>
<dbReference type="SMART" id="SM00481">
    <property type="entry name" value="POLIIIAc"/>
    <property type="match status" value="1"/>
</dbReference>
<evidence type="ECO:0000313" key="2">
    <source>
        <dbReference type="EMBL" id="KQC84255.1"/>
    </source>
</evidence>
<evidence type="ECO:0000313" key="3">
    <source>
        <dbReference type="Proteomes" id="UP000050833"/>
    </source>
</evidence>
<dbReference type="GO" id="GO:0035312">
    <property type="term" value="F:5'-3' DNA exonuclease activity"/>
    <property type="evidence" value="ECO:0007669"/>
    <property type="project" value="TreeGrafter"/>
</dbReference>
<dbReference type="AlphaFoldDB" id="A0AAW3JNX4"/>
<dbReference type="SUPFAM" id="SSF89550">
    <property type="entry name" value="PHP domain-like"/>
    <property type="match status" value="1"/>
</dbReference>
<dbReference type="InterPro" id="IPR004013">
    <property type="entry name" value="PHP_dom"/>
</dbReference>
<dbReference type="InterPro" id="IPR003141">
    <property type="entry name" value="Pol/His_phosphatase_N"/>
</dbReference>
<accession>A0AAW3JNX4</accession>
<comment type="caution">
    <text evidence="2">The sequence shown here is derived from an EMBL/GenBank/DDBJ whole genome shotgun (WGS) entry which is preliminary data.</text>
</comment>
<sequence length="301" mass="33334">MNNMIKTVDLHTHSTFSDGTFSPAELVKKAVEKNLAAFALTDHDAVGGIESAITAIKEQNASVLFVPGTELSVGYKDGDIHIVGLFIDYKNPAFTKISDLLVSRRVDRNKEMVAKFNNASINMTYEELQEGNPDTVITRAHFARWLIKHGIVKNAAEAFDKYLDTHCPFYVPRKYITPEEGIELILESGGVPILAHPLHYKLEEKELETLIVRLKAAGLKGMEAKYSNHTAQDETYARKLCNKYELLPSGGSDFHGSNKPAIDMGTGRGTLSVPFEYLVNIAKAAKPSEFTKKVLDYAENA</sequence>
<dbReference type="PANTHER" id="PTHR42924">
    <property type="entry name" value="EXONUCLEASE"/>
    <property type="match status" value="1"/>
</dbReference>